<feature type="transmembrane region" description="Helical" evidence="1">
    <location>
        <begin position="12"/>
        <end position="31"/>
    </location>
</feature>
<dbReference type="EMBL" id="JAKOAV010000012">
    <property type="protein sequence ID" value="MDF9408254.1"/>
    <property type="molecule type" value="Genomic_DNA"/>
</dbReference>
<proteinExistence type="predicted"/>
<evidence type="ECO:0000313" key="3">
    <source>
        <dbReference type="Proteomes" id="UP001154312"/>
    </source>
</evidence>
<dbReference type="Proteomes" id="UP001154312">
    <property type="component" value="Unassembled WGS sequence"/>
</dbReference>
<keyword evidence="1" id="KW-0472">Membrane</keyword>
<protein>
    <submittedName>
        <fullName evidence="2">YqhV family protein</fullName>
    </submittedName>
</protein>
<dbReference type="RefSeq" id="WP_277443645.1">
    <property type="nucleotide sequence ID" value="NZ_JAKOAV010000012.1"/>
</dbReference>
<keyword evidence="1" id="KW-1133">Transmembrane helix</keyword>
<comment type="caution">
    <text evidence="2">The sequence shown here is derived from an EMBL/GenBank/DDBJ whole genome shotgun (WGS) entry which is preliminary data.</text>
</comment>
<sequence>MFFITEKIVFGMAGIRVLSATIEFTAAMLMLKYGRVETAFKINAALALVGPTVFIAVTSLGLIGLAGKISPAGMATVILGVLLIFIGINKL</sequence>
<reference evidence="2" key="1">
    <citation type="submission" date="2022-02" db="EMBL/GenBank/DDBJ databases">
        <authorList>
            <person name="Leng L."/>
        </authorList>
    </citation>
    <scope>NUCLEOTIDE SEQUENCE</scope>
    <source>
        <strain evidence="2">JI</strain>
    </source>
</reference>
<feature type="transmembrane region" description="Helical" evidence="1">
    <location>
        <begin position="43"/>
        <end position="63"/>
    </location>
</feature>
<keyword evidence="3" id="KW-1185">Reference proteome</keyword>
<keyword evidence="1" id="KW-0812">Transmembrane</keyword>
<evidence type="ECO:0000313" key="2">
    <source>
        <dbReference type="EMBL" id="MDF9408254.1"/>
    </source>
</evidence>
<accession>A0A9X4H7Z7</accession>
<gene>
    <name evidence="2" type="ORF">L7E55_07760</name>
</gene>
<feature type="transmembrane region" description="Helical" evidence="1">
    <location>
        <begin position="69"/>
        <end position="88"/>
    </location>
</feature>
<organism evidence="2 3">
    <name type="scientific">Pelotomaculum isophthalicicum JI</name>
    <dbReference type="NCBI Taxonomy" id="947010"/>
    <lineage>
        <taxon>Bacteria</taxon>
        <taxon>Bacillati</taxon>
        <taxon>Bacillota</taxon>
        <taxon>Clostridia</taxon>
        <taxon>Eubacteriales</taxon>
        <taxon>Desulfotomaculaceae</taxon>
        <taxon>Pelotomaculum</taxon>
    </lineage>
</organism>
<dbReference type="Pfam" id="PF10942">
    <property type="entry name" value="DUF2619"/>
    <property type="match status" value="1"/>
</dbReference>
<name>A0A9X4H7Z7_9FIRM</name>
<dbReference type="InterPro" id="IPR020390">
    <property type="entry name" value="Uncharacterised_YqhV"/>
</dbReference>
<dbReference type="AlphaFoldDB" id="A0A9X4H7Z7"/>
<evidence type="ECO:0000256" key="1">
    <source>
        <dbReference type="SAM" id="Phobius"/>
    </source>
</evidence>